<evidence type="ECO:0000256" key="6">
    <source>
        <dbReference type="ARBA" id="ARBA00023296"/>
    </source>
</evidence>
<comment type="subcellular location">
    <subcellularLocation>
        <location evidence="1">Virion</location>
    </subcellularLocation>
</comment>
<evidence type="ECO:0000256" key="7">
    <source>
        <dbReference type="ARBA" id="ARBA00035110"/>
    </source>
</evidence>
<evidence type="ECO:0000256" key="2">
    <source>
        <dbReference type="ARBA" id="ARBA00022581"/>
    </source>
</evidence>
<reference evidence="8" key="1">
    <citation type="submission" date="2019-05" db="EMBL/GenBank/DDBJ databases">
        <title>Metatranscriptomic reconstruction reveals RNA viruses with the potential to shape carbon cycling in soil.</title>
        <authorList>
            <person name="Starr E.P."/>
            <person name="Nuccio E."/>
            <person name="Pett-Ridge J."/>
            <person name="Banfield J.F."/>
            <person name="Firestone M.K."/>
        </authorList>
    </citation>
    <scope>NUCLEOTIDE SEQUENCE</scope>
    <source>
        <strain evidence="8">H4_Bulk_Litter_22_scaffold_333</strain>
    </source>
</reference>
<proteinExistence type="inferred from homology"/>
<dbReference type="Pfam" id="PF03863">
    <property type="entry name" value="Phage_mat-A"/>
    <property type="match status" value="1"/>
</dbReference>
<evidence type="ECO:0000256" key="1">
    <source>
        <dbReference type="ARBA" id="ARBA00004328"/>
    </source>
</evidence>
<dbReference type="GO" id="GO:0044423">
    <property type="term" value="C:virion component"/>
    <property type="evidence" value="ECO:0007669"/>
    <property type="project" value="UniProtKB-KW"/>
</dbReference>
<keyword evidence="3" id="KW-1161">Viral attachment to host cell</keyword>
<keyword evidence="6" id="KW-1160">Virus entry into host cell</keyword>
<keyword evidence="2" id="KW-0945">Host-virus interaction</keyword>
<sequence length="349" mass="38571">MVLPVTGPFLQPIADSRTAYRDKRVYRQAKPVTLPLQYFIDVAYNRSSVNNNLGGGSQFFGATSLVPNAEGGYSDVINKAYGKLVEAVSNSAQLGATFAEGHQSMSMMLARLGQLTDFTKRIRRLDFIGAARVVNLAVVPKGVSAKRSLANNWLEYSFGWKPLIEDIYNALDHLQNPIKSTRPKGSGRSTHSVTVTSGSIASGFWSIQSAFGVRYAKCGCEVTINNYNLFLLNKLGLANPVAVAWELIPFSFVVDWFVTVGEFLNSGTDFLGLTVTNPWTLWGFHGLCQDYRGNPFWIPTSGIHNWNVAHMERKPSISGPTLMVRPARIWGWQRVANATSVLIQVMSKR</sequence>
<organism evidence="8">
    <name type="scientific">Leviviridae sp</name>
    <dbReference type="NCBI Taxonomy" id="2027243"/>
    <lineage>
        <taxon>Viruses</taxon>
        <taxon>Riboviria</taxon>
        <taxon>Orthornavirae</taxon>
        <taxon>Lenarviricota</taxon>
        <taxon>Leviviricetes</taxon>
        <taxon>Norzivirales</taxon>
        <taxon>Fiersviridae</taxon>
    </lineage>
</organism>
<evidence type="ECO:0000256" key="3">
    <source>
        <dbReference type="ARBA" id="ARBA00022804"/>
    </source>
</evidence>
<dbReference type="InterPro" id="IPR005563">
    <property type="entry name" value="A_protein"/>
</dbReference>
<dbReference type="EMBL" id="MN033306">
    <property type="protein sequence ID" value="QDH87347.1"/>
    <property type="molecule type" value="Genomic_RNA"/>
</dbReference>
<dbReference type="GO" id="GO:0039666">
    <property type="term" value="P:virion attachment to host cell pilus"/>
    <property type="evidence" value="ECO:0007669"/>
    <property type="project" value="UniProtKB-KW"/>
</dbReference>
<keyword evidence="4" id="KW-0946">Virion</keyword>
<comment type="similarity">
    <text evidence="7">Belongs to the Leviviricetes maturation protein family.</text>
</comment>
<protein>
    <recommendedName>
        <fullName evidence="9">Maturation</fullName>
    </recommendedName>
</protein>
<name>A0A514D142_9VIRU</name>
<accession>A0A514D142</accession>
<evidence type="ECO:0000256" key="4">
    <source>
        <dbReference type="ARBA" id="ARBA00022844"/>
    </source>
</evidence>
<evidence type="ECO:0008006" key="9">
    <source>
        <dbReference type="Google" id="ProtNLM"/>
    </source>
</evidence>
<evidence type="ECO:0000256" key="5">
    <source>
        <dbReference type="ARBA" id="ARBA00023104"/>
    </source>
</evidence>
<keyword evidence="5" id="KW-1175">Viral attachment to host cell pilus</keyword>
<gene>
    <name evidence="8" type="ORF">H4BulkLitter22333_000002</name>
</gene>
<evidence type="ECO:0000313" key="8">
    <source>
        <dbReference type="EMBL" id="QDH87347.1"/>
    </source>
</evidence>